<protein>
    <submittedName>
        <fullName evidence="10">ABC transporter ATP-binding protein</fullName>
    </submittedName>
</protein>
<evidence type="ECO:0000256" key="1">
    <source>
        <dbReference type="ARBA" id="ARBA00004202"/>
    </source>
</evidence>
<evidence type="ECO:0000256" key="2">
    <source>
        <dbReference type="ARBA" id="ARBA00005417"/>
    </source>
</evidence>
<keyword evidence="5" id="KW-0547">Nucleotide-binding</keyword>
<dbReference type="NCBIfam" id="TIGR01727">
    <property type="entry name" value="oligo_HPY"/>
    <property type="match status" value="1"/>
</dbReference>
<comment type="caution">
    <text evidence="10">The sequence shown here is derived from an EMBL/GenBank/DDBJ whole genome shotgun (WGS) entry which is preliminary data.</text>
</comment>
<dbReference type="InterPro" id="IPR050388">
    <property type="entry name" value="ABC_Ni/Peptide_Import"/>
</dbReference>
<evidence type="ECO:0000256" key="3">
    <source>
        <dbReference type="ARBA" id="ARBA00022448"/>
    </source>
</evidence>
<dbReference type="FunFam" id="3.40.50.300:FF:000016">
    <property type="entry name" value="Oligopeptide ABC transporter ATP-binding component"/>
    <property type="match status" value="1"/>
</dbReference>
<keyword evidence="11" id="KW-1185">Reference proteome</keyword>
<dbReference type="InterPro" id="IPR003593">
    <property type="entry name" value="AAA+_ATPase"/>
</dbReference>
<keyword evidence="6 10" id="KW-0067">ATP-binding</keyword>
<reference evidence="10" key="1">
    <citation type="submission" date="2022-01" db="EMBL/GenBank/DDBJ databases">
        <title>Genome-Based Taxonomic Classification of the Phylum Actinobacteria.</title>
        <authorList>
            <person name="Gao Y."/>
        </authorList>
    </citation>
    <scope>NUCLEOTIDE SEQUENCE</scope>
    <source>
        <strain evidence="10">KLBMP 8922</strain>
    </source>
</reference>
<dbReference type="CDD" id="cd03257">
    <property type="entry name" value="ABC_NikE_OppD_transporters"/>
    <property type="match status" value="1"/>
</dbReference>
<comment type="subcellular location">
    <subcellularLocation>
        <location evidence="1">Cell membrane</location>
        <topology evidence="1">Peripheral membrane protein</topology>
    </subcellularLocation>
</comment>
<dbReference type="PROSITE" id="PS50893">
    <property type="entry name" value="ABC_TRANSPORTER_2"/>
    <property type="match status" value="1"/>
</dbReference>
<dbReference type="Gene3D" id="3.40.50.300">
    <property type="entry name" value="P-loop containing nucleotide triphosphate hydrolases"/>
    <property type="match status" value="1"/>
</dbReference>
<proteinExistence type="inferred from homology"/>
<dbReference type="InterPro" id="IPR003439">
    <property type="entry name" value="ABC_transporter-like_ATP-bd"/>
</dbReference>
<comment type="similarity">
    <text evidence="2">Belongs to the ABC transporter superfamily.</text>
</comment>
<evidence type="ECO:0000256" key="7">
    <source>
        <dbReference type="ARBA" id="ARBA00023136"/>
    </source>
</evidence>
<evidence type="ECO:0000256" key="5">
    <source>
        <dbReference type="ARBA" id="ARBA00022741"/>
    </source>
</evidence>
<evidence type="ECO:0000256" key="4">
    <source>
        <dbReference type="ARBA" id="ARBA00022475"/>
    </source>
</evidence>
<feature type="region of interest" description="Disordered" evidence="8">
    <location>
        <begin position="339"/>
        <end position="368"/>
    </location>
</feature>
<evidence type="ECO:0000259" key="9">
    <source>
        <dbReference type="PROSITE" id="PS50893"/>
    </source>
</evidence>
<evidence type="ECO:0000256" key="8">
    <source>
        <dbReference type="SAM" id="MobiDB-lite"/>
    </source>
</evidence>
<name>A0AA41Q465_9ACTN</name>
<dbReference type="PANTHER" id="PTHR43297:SF2">
    <property type="entry name" value="DIPEPTIDE TRANSPORT ATP-BINDING PROTEIN DPPD"/>
    <property type="match status" value="1"/>
</dbReference>
<dbReference type="Proteomes" id="UP001165378">
    <property type="component" value="Unassembled WGS sequence"/>
</dbReference>
<dbReference type="Pfam" id="PF00005">
    <property type="entry name" value="ABC_tran"/>
    <property type="match status" value="1"/>
</dbReference>
<evidence type="ECO:0000313" key="10">
    <source>
        <dbReference type="EMBL" id="MCF2530887.1"/>
    </source>
</evidence>
<dbReference type="InterPro" id="IPR017871">
    <property type="entry name" value="ABC_transporter-like_CS"/>
</dbReference>
<evidence type="ECO:0000313" key="11">
    <source>
        <dbReference type="Proteomes" id="UP001165378"/>
    </source>
</evidence>
<dbReference type="GO" id="GO:0016887">
    <property type="term" value="F:ATP hydrolysis activity"/>
    <property type="evidence" value="ECO:0007669"/>
    <property type="project" value="InterPro"/>
</dbReference>
<dbReference type="GO" id="GO:0015833">
    <property type="term" value="P:peptide transport"/>
    <property type="evidence" value="ECO:0007669"/>
    <property type="project" value="InterPro"/>
</dbReference>
<dbReference type="InterPro" id="IPR027417">
    <property type="entry name" value="P-loop_NTPase"/>
</dbReference>
<dbReference type="PANTHER" id="PTHR43297">
    <property type="entry name" value="OLIGOPEPTIDE TRANSPORT ATP-BINDING PROTEIN APPD"/>
    <property type="match status" value="1"/>
</dbReference>
<sequence>MNPLGTTNPTTGKPASSADGHGSLLRLRGYSVHLHSPRGIVAAVDGVDVDLARGRTLAVVGESGSGKSVLCRSLLGLLPAAAVAHRGGTAHFDGIDLAVTGEAALRDIRGRRIGMVFQDPMTALNPVLPVWRQIALPLRRHLRLDRRAAKRAAVELLDSVGIPDPARRADQYPVQMSGGMRQRVMIAIALGCDPDLLIADEPTTALDVTVQAQILGLLDRLRAERDMAVILISHDLGVVADHSDDVMVMYAGRQAERGATRGVLAGPRMPYTRALLDAAPTLHGERGRRLAAIGGQPPDLTRLPDGCAFAARCPRVQDRCRTQAPPLAPVPGSAHDGACWNPVPVPGSADLPEGGAPIPQETQETSRA</sequence>
<dbReference type="AlphaFoldDB" id="A0AA41Q465"/>
<dbReference type="Pfam" id="PF08352">
    <property type="entry name" value="oligo_HPY"/>
    <property type="match status" value="1"/>
</dbReference>
<dbReference type="PROSITE" id="PS00211">
    <property type="entry name" value="ABC_TRANSPORTER_1"/>
    <property type="match status" value="1"/>
</dbReference>
<dbReference type="GO" id="GO:0005886">
    <property type="term" value="C:plasma membrane"/>
    <property type="evidence" value="ECO:0007669"/>
    <property type="project" value="UniProtKB-SubCell"/>
</dbReference>
<organism evidence="10 11">
    <name type="scientific">Yinghuangia soli</name>
    <dbReference type="NCBI Taxonomy" id="2908204"/>
    <lineage>
        <taxon>Bacteria</taxon>
        <taxon>Bacillati</taxon>
        <taxon>Actinomycetota</taxon>
        <taxon>Actinomycetes</taxon>
        <taxon>Kitasatosporales</taxon>
        <taxon>Streptomycetaceae</taxon>
        <taxon>Yinghuangia</taxon>
    </lineage>
</organism>
<keyword evidence="3" id="KW-0813">Transport</keyword>
<dbReference type="SUPFAM" id="SSF52540">
    <property type="entry name" value="P-loop containing nucleoside triphosphate hydrolases"/>
    <property type="match status" value="1"/>
</dbReference>
<keyword evidence="4" id="KW-1003">Cell membrane</keyword>
<dbReference type="GO" id="GO:0005524">
    <property type="term" value="F:ATP binding"/>
    <property type="evidence" value="ECO:0007669"/>
    <property type="project" value="UniProtKB-KW"/>
</dbReference>
<dbReference type="SMART" id="SM00382">
    <property type="entry name" value="AAA"/>
    <property type="match status" value="1"/>
</dbReference>
<feature type="domain" description="ABC transporter" evidence="9">
    <location>
        <begin position="27"/>
        <end position="276"/>
    </location>
</feature>
<accession>A0AA41Q465</accession>
<dbReference type="RefSeq" id="WP_235055556.1">
    <property type="nucleotide sequence ID" value="NZ_JAKFHA010000019.1"/>
</dbReference>
<dbReference type="InterPro" id="IPR013563">
    <property type="entry name" value="Oligopep_ABC_C"/>
</dbReference>
<evidence type="ECO:0000256" key="6">
    <source>
        <dbReference type="ARBA" id="ARBA00022840"/>
    </source>
</evidence>
<dbReference type="EMBL" id="JAKFHA010000019">
    <property type="protein sequence ID" value="MCF2530887.1"/>
    <property type="molecule type" value="Genomic_DNA"/>
</dbReference>
<keyword evidence="7" id="KW-0472">Membrane</keyword>
<gene>
    <name evidence="10" type="ORF">LZ495_27245</name>
</gene>